<keyword evidence="3" id="KW-1185">Reference proteome</keyword>
<dbReference type="PANTHER" id="PTHR34821:SF2">
    <property type="entry name" value="INNER MEMBRANE PROTEIN YDCZ"/>
    <property type="match status" value="1"/>
</dbReference>
<name>A0A2T3G1F7_9FIRM</name>
<evidence type="ECO:0000313" key="3">
    <source>
        <dbReference type="Proteomes" id="UP000241201"/>
    </source>
</evidence>
<proteinExistence type="predicted"/>
<dbReference type="InterPro" id="IPR006750">
    <property type="entry name" value="YdcZ"/>
</dbReference>
<evidence type="ECO:0000256" key="1">
    <source>
        <dbReference type="SAM" id="Phobius"/>
    </source>
</evidence>
<dbReference type="AlphaFoldDB" id="A0A2T3G1F7"/>
<organism evidence="2 3">
    <name type="scientific">Faecalibacillus faecis</name>
    <dbReference type="NCBI Taxonomy" id="1982628"/>
    <lineage>
        <taxon>Bacteria</taxon>
        <taxon>Bacillati</taxon>
        <taxon>Bacillota</taxon>
        <taxon>Erysipelotrichia</taxon>
        <taxon>Erysipelotrichales</taxon>
        <taxon>Coprobacillaceae</taxon>
        <taxon>Faecalibacillus</taxon>
    </lineage>
</organism>
<gene>
    <name evidence="2" type="ORF">C7U55_04315</name>
</gene>
<keyword evidence="1" id="KW-0812">Transmembrane</keyword>
<feature type="transmembrane region" description="Helical" evidence="1">
    <location>
        <begin position="63"/>
        <end position="82"/>
    </location>
</feature>
<dbReference type="Proteomes" id="UP000241201">
    <property type="component" value="Unassembled WGS sequence"/>
</dbReference>
<feature type="transmembrane region" description="Helical" evidence="1">
    <location>
        <begin position="30"/>
        <end position="51"/>
    </location>
</feature>
<dbReference type="Pfam" id="PF04657">
    <property type="entry name" value="DMT_YdcZ"/>
    <property type="match status" value="1"/>
</dbReference>
<keyword evidence="1" id="KW-1133">Transmembrane helix</keyword>
<dbReference type="GO" id="GO:0005886">
    <property type="term" value="C:plasma membrane"/>
    <property type="evidence" value="ECO:0007669"/>
    <property type="project" value="TreeGrafter"/>
</dbReference>
<feature type="transmembrane region" description="Helical" evidence="1">
    <location>
        <begin position="88"/>
        <end position="107"/>
    </location>
</feature>
<dbReference type="RefSeq" id="WP_106987491.1">
    <property type="nucleotide sequence ID" value="NZ_PYLP01000003.1"/>
</dbReference>
<protein>
    <submittedName>
        <fullName evidence="2">EamA-like transporter family protein</fullName>
    </submittedName>
</protein>
<dbReference type="PANTHER" id="PTHR34821">
    <property type="entry name" value="INNER MEMBRANE PROTEIN YDCZ"/>
    <property type="match status" value="1"/>
</dbReference>
<sequence length="139" mass="15079">MNFVLATLCGIIVTTMNVFNGQLSDYTGVYLSTVIIHLVGLVTFLIIMKIKNKKICFKKQIPLYMYCGGCIGVLTVIFNVFAIGKIGASLMTALGLLGQMMTSLLLENKGWLSTSIRKLNKGKIIGLVIVCLGIGVMLL</sequence>
<reference evidence="3" key="1">
    <citation type="submission" date="2018-03" db="EMBL/GenBank/DDBJ databases">
        <title>Lachnoclostridium SNUG30370 gen.nov., sp.nov., isolated from human faeces.</title>
        <authorList>
            <person name="Seo B."/>
            <person name="Jeon K."/>
            <person name="Ko G."/>
        </authorList>
    </citation>
    <scope>NUCLEOTIDE SEQUENCE [LARGE SCALE GENOMIC DNA]</scope>
    <source>
        <strain evidence="3">SNUG30370</strain>
    </source>
</reference>
<feature type="transmembrane region" description="Helical" evidence="1">
    <location>
        <begin position="119"/>
        <end position="138"/>
    </location>
</feature>
<dbReference type="GeneID" id="77470323"/>
<comment type="caution">
    <text evidence="2">The sequence shown here is derived from an EMBL/GenBank/DDBJ whole genome shotgun (WGS) entry which is preliminary data.</text>
</comment>
<dbReference type="EMBL" id="PYLP01000003">
    <property type="protein sequence ID" value="PST41370.1"/>
    <property type="molecule type" value="Genomic_DNA"/>
</dbReference>
<accession>A0A2T3G1F7</accession>
<keyword evidence="1" id="KW-0472">Membrane</keyword>
<evidence type="ECO:0000313" key="2">
    <source>
        <dbReference type="EMBL" id="PST41370.1"/>
    </source>
</evidence>